<evidence type="ECO:0000313" key="2">
    <source>
        <dbReference type="EMBL" id="KAL3630802.1"/>
    </source>
</evidence>
<feature type="transmembrane region" description="Helical" evidence="1">
    <location>
        <begin position="74"/>
        <end position="94"/>
    </location>
</feature>
<protein>
    <submittedName>
        <fullName evidence="2">Uncharacterized protein</fullName>
    </submittedName>
</protein>
<comment type="caution">
    <text evidence="2">The sequence shown here is derived from an EMBL/GenBank/DDBJ whole genome shotgun (WGS) entry which is preliminary data.</text>
</comment>
<dbReference type="AlphaFoldDB" id="A0ABD3CMV9"/>
<keyword evidence="3" id="KW-1185">Reference proteome</keyword>
<organism evidence="2 3">
    <name type="scientific">Castilleja foliolosa</name>
    <dbReference type="NCBI Taxonomy" id="1961234"/>
    <lineage>
        <taxon>Eukaryota</taxon>
        <taxon>Viridiplantae</taxon>
        <taxon>Streptophyta</taxon>
        <taxon>Embryophyta</taxon>
        <taxon>Tracheophyta</taxon>
        <taxon>Spermatophyta</taxon>
        <taxon>Magnoliopsida</taxon>
        <taxon>eudicotyledons</taxon>
        <taxon>Gunneridae</taxon>
        <taxon>Pentapetalae</taxon>
        <taxon>asterids</taxon>
        <taxon>lamiids</taxon>
        <taxon>Lamiales</taxon>
        <taxon>Orobanchaceae</taxon>
        <taxon>Pedicularideae</taxon>
        <taxon>Castillejinae</taxon>
        <taxon>Castilleja</taxon>
    </lineage>
</organism>
<evidence type="ECO:0000313" key="3">
    <source>
        <dbReference type="Proteomes" id="UP001632038"/>
    </source>
</evidence>
<gene>
    <name evidence="2" type="ORF">CASFOL_023786</name>
</gene>
<reference evidence="3" key="1">
    <citation type="journal article" date="2024" name="IScience">
        <title>Strigolactones Initiate the Formation of Haustorium-like Structures in Castilleja.</title>
        <authorList>
            <person name="Buerger M."/>
            <person name="Peterson D."/>
            <person name="Chory J."/>
        </authorList>
    </citation>
    <scope>NUCLEOTIDE SEQUENCE [LARGE SCALE GENOMIC DNA]</scope>
</reference>
<sequence>MVAFAVMGKDYLTMGYNIGGALIMHFTVVVLLALLLVFVITLIVRICTSARISVSENIYVVSNALILISSYSRILYTLGVLLTLLLVFVGTIVLRRSLINTTPISENICLGSMVLILLSPHPKIIYDWRRVGTLRLEMLRPTLVSTFELSYSLCQLAYSAPCEQGHSHVSTMITVCLAILQILLHYYVSEYWLRRAFKLALLKF</sequence>
<name>A0ABD3CMV9_9LAMI</name>
<feature type="transmembrane region" description="Helical" evidence="1">
    <location>
        <begin position="170"/>
        <end position="188"/>
    </location>
</feature>
<dbReference type="EMBL" id="JAVIJP010000032">
    <property type="protein sequence ID" value="KAL3630802.1"/>
    <property type="molecule type" value="Genomic_DNA"/>
</dbReference>
<keyword evidence="1" id="KW-1133">Transmembrane helix</keyword>
<keyword evidence="1" id="KW-0472">Membrane</keyword>
<feature type="transmembrane region" description="Helical" evidence="1">
    <location>
        <begin position="20"/>
        <end position="44"/>
    </location>
</feature>
<proteinExistence type="predicted"/>
<accession>A0ABD3CMV9</accession>
<evidence type="ECO:0000256" key="1">
    <source>
        <dbReference type="SAM" id="Phobius"/>
    </source>
</evidence>
<keyword evidence="1" id="KW-0812">Transmembrane</keyword>
<dbReference type="Proteomes" id="UP001632038">
    <property type="component" value="Unassembled WGS sequence"/>
</dbReference>